<dbReference type="InterPro" id="IPR011701">
    <property type="entry name" value="MFS"/>
</dbReference>
<dbReference type="Gene3D" id="1.20.1250.20">
    <property type="entry name" value="MFS general substrate transporter like domains"/>
    <property type="match status" value="1"/>
</dbReference>
<feature type="transmembrane region" description="Helical" evidence="4">
    <location>
        <begin position="115"/>
        <end position="137"/>
    </location>
</feature>
<dbReference type="EMBL" id="QAOH01000036">
    <property type="protein sequence ID" value="PTQ65104.1"/>
    <property type="molecule type" value="Genomic_DNA"/>
</dbReference>
<dbReference type="Proteomes" id="UP000244077">
    <property type="component" value="Unassembled WGS sequence"/>
</dbReference>
<evidence type="ECO:0000256" key="1">
    <source>
        <dbReference type="ARBA" id="ARBA00022692"/>
    </source>
</evidence>
<evidence type="ECO:0000256" key="2">
    <source>
        <dbReference type="ARBA" id="ARBA00022989"/>
    </source>
</evidence>
<feature type="transmembrane region" description="Helical" evidence="4">
    <location>
        <begin position="88"/>
        <end position="109"/>
    </location>
</feature>
<gene>
    <name evidence="5" type="ORF">C8N42_13617</name>
</gene>
<name>A0A2T5H0I8_9RHOB</name>
<comment type="caution">
    <text evidence="5">The sequence shown here is derived from an EMBL/GenBank/DDBJ whole genome shotgun (WGS) entry which is preliminary data.</text>
</comment>
<keyword evidence="3 4" id="KW-0472">Membrane</keyword>
<protein>
    <submittedName>
        <fullName evidence="5">MFS transporter</fullName>
    </submittedName>
</protein>
<organism evidence="5 6">
    <name type="scientific">Celeribacter persicus</name>
    <dbReference type="NCBI Taxonomy" id="1651082"/>
    <lineage>
        <taxon>Bacteria</taxon>
        <taxon>Pseudomonadati</taxon>
        <taxon>Pseudomonadota</taxon>
        <taxon>Alphaproteobacteria</taxon>
        <taxon>Rhodobacterales</taxon>
        <taxon>Roseobacteraceae</taxon>
        <taxon>Celeribacter</taxon>
    </lineage>
</organism>
<dbReference type="InterPro" id="IPR036259">
    <property type="entry name" value="MFS_trans_sf"/>
</dbReference>
<dbReference type="Pfam" id="PF07690">
    <property type="entry name" value="MFS_1"/>
    <property type="match status" value="1"/>
</dbReference>
<proteinExistence type="predicted"/>
<evidence type="ECO:0000256" key="3">
    <source>
        <dbReference type="ARBA" id="ARBA00023136"/>
    </source>
</evidence>
<dbReference type="AlphaFoldDB" id="A0A2T5H0I8"/>
<feature type="transmembrane region" description="Helical" evidence="4">
    <location>
        <begin position="37"/>
        <end position="67"/>
    </location>
</feature>
<sequence length="185" mass="19782">MFAFGAGSMTAALALPRVLDALPDRPVMFGGALLMVATLLGLGMTVLVAGLGWSILLAAWLLVGLGYSAVLTPSGRLLRRSAHAGDRPALFAAQFALSHACWLVTYPLSGWMLTVYGVIPALAGLALLAGIGMLIALKLWPANDPVEVEHTHDNLPLDHPHLQGHRRHSHALIIDESHPRWATHF</sequence>
<keyword evidence="2 4" id="KW-1133">Transmembrane helix</keyword>
<keyword evidence="1 4" id="KW-0812">Transmembrane</keyword>
<evidence type="ECO:0000313" key="6">
    <source>
        <dbReference type="Proteomes" id="UP000244077"/>
    </source>
</evidence>
<reference evidence="5 6" key="1">
    <citation type="submission" date="2018-04" db="EMBL/GenBank/DDBJ databases">
        <title>Genomic Encyclopedia of Archaeal and Bacterial Type Strains, Phase II (KMG-II): from individual species to whole genera.</title>
        <authorList>
            <person name="Goeker M."/>
        </authorList>
    </citation>
    <scope>NUCLEOTIDE SEQUENCE [LARGE SCALE GENOMIC DNA]</scope>
    <source>
        <strain evidence="5 6">DSM 100434</strain>
    </source>
</reference>
<evidence type="ECO:0000256" key="4">
    <source>
        <dbReference type="SAM" id="Phobius"/>
    </source>
</evidence>
<dbReference type="SUPFAM" id="SSF103473">
    <property type="entry name" value="MFS general substrate transporter"/>
    <property type="match status" value="1"/>
</dbReference>
<dbReference type="GO" id="GO:0022857">
    <property type="term" value="F:transmembrane transporter activity"/>
    <property type="evidence" value="ECO:0007669"/>
    <property type="project" value="InterPro"/>
</dbReference>
<evidence type="ECO:0000313" key="5">
    <source>
        <dbReference type="EMBL" id="PTQ65104.1"/>
    </source>
</evidence>
<keyword evidence="6" id="KW-1185">Reference proteome</keyword>
<accession>A0A2T5H0I8</accession>